<name>A0AAP0F393_9MAGN</name>
<dbReference type="EMBL" id="JBBNAG010000010">
    <property type="protein sequence ID" value="KAK9100778.1"/>
    <property type="molecule type" value="Genomic_DNA"/>
</dbReference>
<evidence type="ECO:0000256" key="1">
    <source>
        <dbReference type="SAM" id="MobiDB-lite"/>
    </source>
</evidence>
<proteinExistence type="predicted"/>
<feature type="region of interest" description="Disordered" evidence="1">
    <location>
        <begin position="1"/>
        <end position="93"/>
    </location>
</feature>
<reference evidence="2 3" key="1">
    <citation type="submission" date="2024-01" db="EMBL/GenBank/DDBJ databases">
        <title>Genome assemblies of Stephania.</title>
        <authorList>
            <person name="Yang L."/>
        </authorList>
    </citation>
    <scope>NUCLEOTIDE SEQUENCE [LARGE SCALE GENOMIC DNA]</scope>
    <source>
        <strain evidence="2">JXDWG</strain>
        <tissue evidence="2">Leaf</tissue>
    </source>
</reference>
<evidence type="ECO:0000313" key="2">
    <source>
        <dbReference type="EMBL" id="KAK9100778.1"/>
    </source>
</evidence>
<feature type="region of interest" description="Disordered" evidence="1">
    <location>
        <begin position="212"/>
        <end position="248"/>
    </location>
</feature>
<sequence>MQWNHLLPMQLNWMEKKGWKKKENENKDSDGEDREGGEGDKEGSGSGSEGEEGEDSKEEVIEVRPSAKARGKAKSGPSDKVAADESSKPFPGGPINQKLLTSFNNHVAAAIWNKKCDTIGRFEAVELVCSALDMSEKEAEQQINKELKFNKAWLKGKWGRKPTSSLSGKEMKMSVDVIKAWKALPPHESNKAAVVKMADAALKLMTMFGSPTPSQPIRKPVEGVPFSKRKLTTLAPLPSQQKREKARI</sequence>
<keyword evidence="3" id="KW-1185">Reference proteome</keyword>
<comment type="caution">
    <text evidence="2">The sequence shown here is derived from an EMBL/GenBank/DDBJ whole genome shotgun (WGS) entry which is preliminary data.</text>
</comment>
<organism evidence="2 3">
    <name type="scientific">Stephania cephalantha</name>
    <dbReference type="NCBI Taxonomy" id="152367"/>
    <lineage>
        <taxon>Eukaryota</taxon>
        <taxon>Viridiplantae</taxon>
        <taxon>Streptophyta</taxon>
        <taxon>Embryophyta</taxon>
        <taxon>Tracheophyta</taxon>
        <taxon>Spermatophyta</taxon>
        <taxon>Magnoliopsida</taxon>
        <taxon>Ranunculales</taxon>
        <taxon>Menispermaceae</taxon>
        <taxon>Menispermoideae</taxon>
        <taxon>Cissampelideae</taxon>
        <taxon>Stephania</taxon>
    </lineage>
</organism>
<accession>A0AAP0F393</accession>
<protein>
    <submittedName>
        <fullName evidence="2">Uncharacterized protein</fullName>
    </submittedName>
</protein>
<dbReference type="Proteomes" id="UP001419268">
    <property type="component" value="Unassembled WGS sequence"/>
</dbReference>
<gene>
    <name evidence="2" type="ORF">Scep_024208</name>
</gene>
<dbReference type="AlphaFoldDB" id="A0AAP0F393"/>
<evidence type="ECO:0000313" key="3">
    <source>
        <dbReference type="Proteomes" id="UP001419268"/>
    </source>
</evidence>
<feature type="compositionally biased region" description="Basic and acidic residues" evidence="1">
    <location>
        <begin position="14"/>
        <end position="43"/>
    </location>
</feature>